<dbReference type="InterPro" id="IPR036280">
    <property type="entry name" value="Multihaem_cyt_sf"/>
</dbReference>
<evidence type="ECO:0000256" key="2">
    <source>
        <dbReference type="ARBA" id="ARBA00022723"/>
    </source>
</evidence>
<sequence length="1556" mass="173902">MPANESIWRNIKTMHFVFAVSSIFLLVATIIMFAQDHMRQWKPIQRKYRSVEATLADWQINQQKTEATLYSHHMLETKLLAVKAVAPSETLMRQFQAAVNEDAAARGEAKYDFSSIDAELKGLQDQAEQLTAAKEAVAADDATADQEQDLIHFQELRANFLSRLDSFEKAAKFREETLLGKKKFRNADLDAVRSRYDLAIRDELSADKIASIRDEIAHVEADVAELGLANQHATAHRKELIRILGEICAVGSEIESEIKANQIELNQLVEARSARQSTWFSDEFPFVGKRVNELPILDAFNSSIKIDQIWLPELKQDFSHKMVARFDRCMTCHMGIDKTQRGSPTKQLFPHDEEVVLTMSTPSSMPEEGEDGTVPTLESVYGIRLASEGLLDPDLVTIELVLPESLAAQAKVADPLAAHGGQAKPLGDVLRERVATDGSIAGLHGPDGLKFGDVIVEVGGNLINDPGQVRRLLMQSAPFGDSIQIKVSRGLEHPYASHPRLDLFVGSLSPHEVGKFGCTICHDGQGNATDFKWASHTPNSLKEMQNWKEEYGWFDNHFWLYPMHSQRFVESSCIKCHHDVVSLEASEQFPEPPAPKVVEGYHAILKFGCFGCHEVKGNEGHGKTIGPDLRLEPNYFATAQQLLAVYGDQFDDSMKAKLAEVVVHPEDNVVREDVFKAIEADKVAEEPQYEPAVREVASQLKDQEAPGELRKVGPSLRYVASKLEAPFLYDWIRKPSHFRPDTKMPQFFGLWSHLDKGSASLEEAEHFEPIEILGIVQYLTANSQKFEYLRTEQGQVGSDTDKITRGKLLFETRGCLACHQHEDFPASHADQGPNLTGLGGKLRGAAGRQWLYTWLKDPTRYHVRTKMPNLFLDPVQQADGTATDPAEDVVAFLLSTGGDFEPTDPQLTPNPKYLDQLTTDYLGATYNAAKIAQVMEQGIAEEERASLKGAEVELIGGISTEKKLQYIGRKAIGKYGCYACHDVPGFEDFKPIGTALTDWGRKDTSKLAFEHINEYLHHHMHPADHSETSAQDYGVVEGGLASLEHPAEKHDENHAEAAAHDDAKLIDQSRWPSEFYLKQIGSHSRIGFIEQKLREPRSYDYKKTENKSYNDRLRMPQFPFENDAQREAIITFVLGLVAQPPAPQYVYTPTPRKKAMDEGRVVLEKYNCKGCHIVGMEKWDLTFQPGFFEPQATAPTYPYVEPHFSQADIDLSQRAVDAAGNLHATIVGLPAVGDRDGLPIVVDDEGYDVEADFDYDPARLSYRFQLWDPVVLDGNVYPVGLLRTDIPADFIRRRYPTDGGALTKMLLPRVLELEQQSNPNAKGSEAWAWLPPPLVGQGKKAQVGWMHDFLLDPYPIRPAVVLRMPKFNMTSDEAGKLANFFAARDDAEFPYAFDKLRRADYLRSAQAKYDQLLEKEGLPAQNRLTDAMGIIVNSNYCVKCHIVGDFVPVGSAKALAPDLTQVYSRLRPRYVRDWISQPSAILPYTAMPVNIPYLPDAAANYGGIDQKLYHGTSFDQIDALTDLLMNYDEFAKAHSQVTPLVEAAAPPPPEAATGVE</sequence>
<evidence type="ECO:0000259" key="7">
    <source>
        <dbReference type="PROSITE" id="PS51007"/>
    </source>
</evidence>
<dbReference type="GO" id="GO:0046872">
    <property type="term" value="F:metal ion binding"/>
    <property type="evidence" value="ECO:0007669"/>
    <property type="project" value="UniProtKB-KW"/>
</dbReference>
<dbReference type="PROSITE" id="PS51007">
    <property type="entry name" value="CYTC"/>
    <property type="match status" value="3"/>
</dbReference>
<name>A3ZT65_9BACT</name>
<feature type="domain" description="Cytochrome c" evidence="7">
    <location>
        <begin position="1424"/>
        <end position="1528"/>
    </location>
</feature>
<dbReference type="STRING" id="314230.DSM3645_19513"/>
<dbReference type="InterPro" id="IPR036909">
    <property type="entry name" value="Cyt_c-like_dom_sf"/>
</dbReference>
<dbReference type="HOGENOM" id="CLU_246132_0_0_0"/>
<reference evidence="8 9" key="1">
    <citation type="submission" date="2006-02" db="EMBL/GenBank/DDBJ databases">
        <authorList>
            <person name="Amann R."/>
            <person name="Ferriera S."/>
            <person name="Johnson J."/>
            <person name="Kravitz S."/>
            <person name="Halpern A."/>
            <person name="Remington K."/>
            <person name="Beeson K."/>
            <person name="Tran B."/>
            <person name="Rogers Y.-H."/>
            <person name="Friedman R."/>
            <person name="Venter J.C."/>
        </authorList>
    </citation>
    <scope>NUCLEOTIDE SEQUENCE [LARGE SCALE GENOMIC DNA]</scope>
    <source>
        <strain evidence="8 9">DSM 3645</strain>
    </source>
</reference>
<dbReference type="GO" id="GO:0020037">
    <property type="term" value="F:heme binding"/>
    <property type="evidence" value="ECO:0007669"/>
    <property type="project" value="InterPro"/>
</dbReference>
<dbReference type="eggNOG" id="COG0845">
    <property type="taxonomic scope" value="Bacteria"/>
</dbReference>
<dbReference type="SUPFAM" id="SSF48695">
    <property type="entry name" value="Multiheme cytochromes"/>
    <property type="match status" value="1"/>
</dbReference>
<evidence type="ECO:0000313" key="8">
    <source>
        <dbReference type="EMBL" id="EAQ80217.1"/>
    </source>
</evidence>
<dbReference type="Proteomes" id="UP000004358">
    <property type="component" value="Unassembled WGS sequence"/>
</dbReference>
<evidence type="ECO:0000256" key="6">
    <source>
        <dbReference type="SAM" id="Phobius"/>
    </source>
</evidence>
<dbReference type="EMBL" id="AANZ01000010">
    <property type="protein sequence ID" value="EAQ80217.1"/>
    <property type="molecule type" value="Genomic_DNA"/>
</dbReference>
<feature type="transmembrane region" description="Helical" evidence="6">
    <location>
        <begin position="16"/>
        <end position="34"/>
    </location>
</feature>
<keyword evidence="6" id="KW-0812">Transmembrane</keyword>
<evidence type="ECO:0000256" key="5">
    <source>
        <dbReference type="SAM" id="Coils"/>
    </source>
</evidence>
<dbReference type="InterPro" id="IPR009056">
    <property type="entry name" value="Cyt_c-like_dom"/>
</dbReference>
<dbReference type="InterPro" id="IPR036034">
    <property type="entry name" value="PDZ_sf"/>
</dbReference>
<dbReference type="GO" id="GO:0009055">
    <property type="term" value="F:electron transfer activity"/>
    <property type="evidence" value="ECO:0007669"/>
    <property type="project" value="InterPro"/>
</dbReference>
<organism evidence="8 9">
    <name type="scientific">Blastopirellula marina DSM 3645</name>
    <dbReference type="NCBI Taxonomy" id="314230"/>
    <lineage>
        <taxon>Bacteria</taxon>
        <taxon>Pseudomonadati</taxon>
        <taxon>Planctomycetota</taxon>
        <taxon>Planctomycetia</taxon>
        <taxon>Pirellulales</taxon>
        <taxon>Pirellulaceae</taxon>
        <taxon>Blastopirellula</taxon>
    </lineage>
</organism>
<feature type="coiled-coil region" evidence="5">
    <location>
        <begin position="113"/>
        <end position="140"/>
    </location>
</feature>
<evidence type="ECO:0000313" key="9">
    <source>
        <dbReference type="Proteomes" id="UP000004358"/>
    </source>
</evidence>
<dbReference type="eggNOG" id="COG2010">
    <property type="taxonomic scope" value="Bacteria"/>
</dbReference>
<dbReference type="Gene3D" id="1.10.760.10">
    <property type="entry name" value="Cytochrome c-like domain"/>
    <property type="match status" value="3"/>
</dbReference>
<gene>
    <name evidence="8" type="ORF">DSM3645_19513</name>
</gene>
<feature type="domain" description="Cytochrome c" evidence="7">
    <location>
        <begin position="595"/>
        <end position="783"/>
    </location>
</feature>
<keyword evidence="6" id="KW-0472">Membrane</keyword>
<accession>A3ZT65</accession>
<dbReference type="SUPFAM" id="SSF46626">
    <property type="entry name" value="Cytochrome c"/>
    <property type="match status" value="4"/>
</dbReference>
<keyword evidence="2 4" id="KW-0479">Metal-binding</keyword>
<protein>
    <submittedName>
        <fullName evidence="8">Cytochrome c, class I</fullName>
    </submittedName>
</protein>
<dbReference type="OrthoDB" id="9804649at2"/>
<dbReference type="SUPFAM" id="SSF50156">
    <property type="entry name" value="PDZ domain-like"/>
    <property type="match status" value="1"/>
</dbReference>
<dbReference type="RefSeq" id="WP_002651800.1">
    <property type="nucleotide sequence ID" value="NZ_CH672376.1"/>
</dbReference>
<evidence type="ECO:0000256" key="1">
    <source>
        <dbReference type="ARBA" id="ARBA00022617"/>
    </source>
</evidence>
<evidence type="ECO:0000256" key="3">
    <source>
        <dbReference type="ARBA" id="ARBA00023004"/>
    </source>
</evidence>
<keyword evidence="6" id="KW-1133">Transmembrane helix</keyword>
<proteinExistence type="predicted"/>
<keyword evidence="1 4" id="KW-0349">Heme</keyword>
<comment type="caution">
    <text evidence="8">The sequence shown here is derived from an EMBL/GenBank/DDBJ whole genome shotgun (WGS) entry which is preliminary data.</text>
</comment>
<feature type="domain" description="Cytochrome c" evidence="7">
    <location>
        <begin position="801"/>
        <end position="897"/>
    </location>
</feature>
<keyword evidence="5" id="KW-0175">Coiled coil</keyword>
<evidence type="ECO:0000256" key="4">
    <source>
        <dbReference type="PROSITE-ProRule" id="PRU00433"/>
    </source>
</evidence>
<keyword evidence="3 4" id="KW-0408">Iron</keyword>